<comment type="caution">
    <text evidence="3">The sequence shown here is derived from an EMBL/GenBank/DDBJ whole genome shotgun (WGS) entry which is preliminary data.</text>
</comment>
<gene>
    <name evidence="3" type="ORF">ORQ98_07600</name>
</gene>
<dbReference type="PANTHER" id="PTHR39081:SF1">
    <property type="entry name" value="MUT7-C RNASE DOMAIN-CONTAINING PROTEIN"/>
    <property type="match status" value="1"/>
</dbReference>
<dbReference type="Proteomes" id="UP001528823">
    <property type="component" value="Unassembled WGS sequence"/>
</dbReference>
<evidence type="ECO:0000259" key="1">
    <source>
        <dbReference type="Pfam" id="PF01927"/>
    </source>
</evidence>
<feature type="domain" description="Ubiquitin Mut7-C" evidence="2">
    <location>
        <begin position="128"/>
        <end position="185"/>
    </location>
</feature>
<feature type="domain" description="Mut7-C RNAse" evidence="1">
    <location>
        <begin position="196"/>
        <end position="340"/>
    </location>
</feature>
<name>A0ABT5U638_9GAMM</name>
<organism evidence="3 4">
    <name type="scientific">Spartinivicinus poritis</name>
    <dbReference type="NCBI Taxonomy" id="2994640"/>
    <lineage>
        <taxon>Bacteria</taxon>
        <taxon>Pseudomonadati</taxon>
        <taxon>Pseudomonadota</taxon>
        <taxon>Gammaproteobacteria</taxon>
        <taxon>Oceanospirillales</taxon>
        <taxon>Zooshikellaceae</taxon>
        <taxon>Spartinivicinus</taxon>
    </lineage>
</organism>
<evidence type="ECO:0000259" key="2">
    <source>
        <dbReference type="Pfam" id="PF14451"/>
    </source>
</evidence>
<sequence>MPLLISARAFKQQAKSIVKHWPRDSIKHVTARELLAQLYGFNNHHHYINYLKQQSGLFPKISRTLVFSLYPGWVKKLATLASINEIQAKNLIIQLWPGFLENSQLASEKMYTSDIQFFGECVDLLPDDVIHFAFDDKPSIKDAIESLGLPHVEVACIEVNGQPVDFTYLLKNKDTVVVHSYPHPQAIVPQLPELGPRFLLDVHLGGLLRYLRMAGFDCFYQSNDLGDKKLASVAEQQQRILLSRDVGLLKRGNVRYGRWVRNTDPMAQFVEIMAFYQLYDLVRPLTLCSKCNGEIKAVDKNTVHDQVPDGVFEFYDEFNQCQSCQQVYWKGSHYQKIQAILEKVSLSL</sequence>
<dbReference type="InterPro" id="IPR002782">
    <property type="entry name" value="Mut7-C_RNAse_dom"/>
</dbReference>
<protein>
    <recommendedName>
        <fullName evidence="5">Mut7-C RNAse domain-containing protein</fullName>
    </recommendedName>
</protein>
<reference evidence="3 4" key="1">
    <citation type="submission" date="2022-11" db="EMBL/GenBank/DDBJ databases">
        <title>Spartinivicinus poritis sp. nov., isolated from scleractinian coral Porites lutea.</title>
        <authorList>
            <person name="Zhang G."/>
            <person name="Cai L."/>
            <person name="Wei Q."/>
        </authorList>
    </citation>
    <scope>NUCLEOTIDE SEQUENCE [LARGE SCALE GENOMIC DNA]</scope>
    <source>
        <strain evidence="3 4">A2-2</strain>
    </source>
</reference>
<proteinExistence type="predicted"/>
<accession>A0ABT5U638</accession>
<dbReference type="Pfam" id="PF14451">
    <property type="entry name" value="Ub-Mut7C"/>
    <property type="match status" value="1"/>
</dbReference>
<dbReference type="PANTHER" id="PTHR39081">
    <property type="entry name" value="MUT7-C DOMAIN-CONTAINING PROTEIN"/>
    <property type="match status" value="1"/>
</dbReference>
<dbReference type="EMBL" id="JAPMOU010000007">
    <property type="protein sequence ID" value="MDE1461831.1"/>
    <property type="molecule type" value="Genomic_DNA"/>
</dbReference>
<dbReference type="Pfam" id="PF01927">
    <property type="entry name" value="Mut7-C"/>
    <property type="match status" value="1"/>
</dbReference>
<evidence type="ECO:0000313" key="4">
    <source>
        <dbReference type="Proteomes" id="UP001528823"/>
    </source>
</evidence>
<evidence type="ECO:0008006" key="5">
    <source>
        <dbReference type="Google" id="ProtNLM"/>
    </source>
</evidence>
<keyword evidence="4" id="KW-1185">Reference proteome</keyword>
<evidence type="ECO:0000313" key="3">
    <source>
        <dbReference type="EMBL" id="MDE1461831.1"/>
    </source>
</evidence>
<dbReference type="RefSeq" id="WP_274688190.1">
    <property type="nucleotide sequence ID" value="NZ_JAPMOU010000007.1"/>
</dbReference>
<dbReference type="InterPro" id="IPR027798">
    <property type="entry name" value="Ub_Mut7C"/>
</dbReference>